<keyword evidence="1" id="KW-0808">Transferase</keyword>
<evidence type="ECO:0000313" key="1">
    <source>
        <dbReference type="EMBL" id="ATA54432.1"/>
    </source>
</evidence>
<organism evidence="1 2">
    <name type="scientific">Variovorax boronicumulans</name>
    <dbReference type="NCBI Taxonomy" id="436515"/>
    <lineage>
        <taxon>Bacteria</taxon>
        <taxon>Pseudomonadati</taxon>
        <taxon>Pseudomonadota</taxon>
        <taxon>Betaproteobacteria</taxon>
        <taxon>Burkholderiales</taxon>
        <taxon>Comamonadaceae</taxon>
        <taxon>Variovorax</taxon>
    </lineage>
</organism>
<dbReference type="PROSITE" id="PS51257">
    <property type="entry name" value="PROKAR_LIPOPROTEIN"/>
    <property type="match status" value="1"/>
</dbReference>
<evidence type="ECO:0000313" key="2">
    <source>
        <dbReference type="Proteomes" id="UP000217154"/>
    </source>
</evidence>
<dbReference type="PANTHER" id="PTHR15364:SF0">
    <property type="entry name" value="2'-DEOXYNUCLEOSIDE 5'-PHOSPHATE N-HYDROLASE 1"/>
    <property type="match status" value="1"/>
</dbReference>
<dbReference type="Proteomes" id="UP000217154">
    <property type="component" value="Chromosome"/>
</dbReference>
<dbReference type="RefSeq" id="WP_095745045.1">
    <property type="nucleotide sequence ID" value="NZ_CP023284.1"/>
</dbReference>
<dbReference type="PANTHER" id="PTHR15364">
    <property type="entry name" value="2'-DEOXYNUCLEOSIDE 5'-PHOSPHATE N-HYDROLASE 1"/>
    <property type="match status" value="1"/>
</dbReference>
<name>A0A250DJJ3_9BURK</name>
<dbReference type="SUPFAM" id="SSF52309">
    <property type="entry name" value="N-(deoxy)ribosyltransferase-like"/>
    <property type="match status" value="1"/>
</dbReference>
<dbReference type="GO" id="GO:0009159">
    <property type="term" value="P:deoxyribonucleoside monophosphate catabolic process"/>
    <property type="evidence" value="ECO:0007669"/>
    <property type="project" value="TreeGrafter"/>
</dbReference>
<dbReference type="InterPro" id="IPR051239">
    <property type="entry name" value="2'-dNMP_N-hydrolase"/>
</dbReference>
<protein>
    <submittedName>
        <fullName evidence="1">Nucleoside 2-deoxyribosyltransferase</fullName>
    </submittedName>
</protein>
<dbReference type="Pfam" id="PF05014">
    <property type="entry name" value="Nuc_deoxyrib_tr"/>
    <property type="match status" value="1"/>
</dbReference>
<dbReference type="GO" id="GO:0016740">
    <property type="term" value="F:transferase activity"/>
    <property type="evidence" value="ECO:0007669"/>
    <property type="project" value="UniProtKB-KW"/>
</dbReference>
<dbReference type="Gene3D" id="3.40.50.450">
    <property type="match status" value="1"/>
</dbReference>
<dbReference type="KEGG" id="vbo:CKY39_15305"/>
<accession>A0A250DJJ3</accession>
<dbReference type="GO" id="GO:0070694">
    <property type="term" value="F:5-hydroxymethyl-dUMP N-hydrolase activity"/>
    <property type="evidence" value="ECO:0007669"/>
    <property type="project" value="TreeGrafter"/>
</dbReference>
<gene>
    <name evidence="1" type="ORF">CKY39_15305</name>
</gene>
<proteinExistence type="predicted"/>
<dbReference type="InterPro" id="IPR007710">
    <property type="entry name" value="Nucleoside_deoxyribTrfase"/>
</dbReference>
<dbReference type="EMBL" id="CP023284">
    <property type="protein sequence ID" value="ATA54432.1"/>
    <property type="molecule type" value="Genomic_DNA"/>
</dbReference>
<sequence>MPSSSTRPRVYLAGPDVFRPDAAQYFAALALACDALGMTAVPPFDGKAAGPDPARRIYEENMKLLRSADGVIANLAPFRGLEPDSGTVFEVGVAIALGLPVAAYGVPPGTYAQRAATAGVVGRDPDGSLRDPEGTLIEDFGLPLNLMLACSVRFADLATDALRVLAEVLGSAPAQRQ</sequence>
<reference evidence="1 2" key="1">
    <citation type="submission" date="2017-09" db="EMBL/GenBank/DDBJ databases">
        <title>The diverse metabolic capabilities of V. boronicumulans make it an excellent choice for continued studies on novel biodegradation.</title>
        <authorList>
            <person name="Sun S."/>
        </authorList>
    </citation>
    <scope>NUCLEOTIDE SEQUENCE [LARGE SCALE GENOMIC DNA]</scope>
    <source>
        <strain evidence="1 2">J1</strain>
    </source>
</reference>
<dbReference type="AlphaFoldDB" id="A0A250DJJ3"/>